<protein>
    <submittedName>
        <fullName evidence="1 2">Uncharacterized protein</fullName>
    </submittedName>
</protein>
<dbReference type="EnsemblPlants" id="AES72015">
    <property type="protein sequence ID" value="AES72015"/>
    <property type="gene ID" value="MTR_3g085150"/>
</dbReference>
<reference evidence="1 3" key="1">
    <citation type="journal article" date="2011" name="Nature">
        <title>The Medicago genome provides insight into the evolution of rhizobial symbioses.</title>
        <authorList>
            <person name="Young N.D."/>
            <person name="Debelle F."/>
            <person name="Oldroyd G.E."/>
            <person name="Geurts R."/>
            <person name="Cannon S.B."/>
            <person name="Udvardi M.K."/>
            <person name="Benedito V.A."/>
            <person name="Mayer K.F."/>
            <person name="Gouzy J."/>
            <person name="Schoof H."/>
            <person name="Van de Peer Y."/>
            <person name="Proost S."/>
            <person name="Cook D.R."/>
            <person name="Meyers B.C."/>
            <person name="Spannagl M."/>
            <person name="Cheung F."/>
            <person name="De Mita S."/>
            <person name="Krishnakumar V."/>
            <person name="Gundlach H."/>
            <person name="Zhou S."/>
            <person name="Mudge J."/>
            <person name="Bharti A.K."/>
            <person name="Murray J.D."/>
            <person name="Naoumkina M.A."/>
            <person name="Rosen B."/>
            <person name="Silverstein K.A."/>
            <person name="Tang H."/>
            <person name="Rombauts S."/>
            <person name="Zhao P.X."/>
            <person name="Zhou P."/>
            <person name="Barbe V."/>
            <person name="Bardou P."/>
            <person name="Bechner M."/>
            <person name="Bellec A."/>
            <person name="Berger A."/>
            <person name="Berges H."/>
            <person name="Bidwell S."/>
            <person name="Bisseling T."/>
            <person name="Choisne N."/>
            <person name="Couloux A."/>
            <person name="Denny R."/>
            <person name="Deshpande S."/>
            <person name="Dai X."/>
            <person name="Doyle J.J."/>
            <person name="Dudez A.M."/>
            <person name="Farmer A.D."/>
            <person name="Fouteau S."/>
            <person name="Franken C."/>
            <person name="Gibelin C."/>
            <person name="Gish J."/>
            <person name="Goldstein S."/>
            <person name="Gonzalez A.J."/>
            <person name="Green P.J."/>
            <person name="Hallab A."/>
            <person name="Hartog M."/>
            <person name="Hua A."/>
            <person name="Humphray S.J."/>
            <person name="Jeong D.H."/>
            <person name="Jing Y."/>
            <person name="Jocker A."/>
            <person name="Kenton S.M."/>
            <person name="Kim D.J."/>
            <person name="Klee K."/>
            <person name="Lai H."/>
            <person name="Lang C."/>
            <person name="Lin S."/>
            <person name="Macmil S.L."/>
            <person name="Magdelenat G."/>
            <person name="Matthews L."/>
            <person name="McCorrison J."/>
            <person name="Monaghan E.L."/>
            <person name="Mun J.H."/>
            <person name="Najar F.Z."/>
            <person name="Nicholson C."/>
            <person name="Noirot C."/>
            <person name="O'Bleness M."/>
            <person name="Paule C.R."/>
            <person name="Poulain J."/>
            <person name="Prion F."/>
            <person name="Qin B."/>
            <person name="Qu C."/>
            <person name="Retzel E.F."/>
            <person name="Riddle C."/>
            <person name="Sallet E."/>
            <person name="Samain S."/>
            <person name="Samson N."/>
            <person name="Sanders I."/>
            <person name="Saurat O."/>
            <person name="Scarpelli C."/>
            <person name="Schiex T."/>
            <person name="Segurens B."/>
            <person name="Severin A.J."/>
            <person name="Sherrier D.J."/>
            <person name="Shi R."/>
            <person name="Sims S."/>
            <person name="Singer S.R."/>
            <person name="Sinharoy S."/>
            <person name="Sterck L."/>
            <person name="Viollet A."/>
            <person name="Wang B.B."/>
            <person name="Wang K."/>
            <person name="Wang M."/>
            <person name="Wang X."/>
            <person name="Warfsmann J."/>
            <person name="Weissenbach J."/>
            <person name="White D.D."/>
            <person name="White J.D."/>
            <person name="Wiley G.B."/>
            <person name="Wincker P."/>
            <person name="Xing Y."/>
            <person name="Yang L."/>
            <person name="Yao Z."/>
            <person name="Ying F."/>
            <person name="Zhai J."/>
            <person name="Zhou L."/>
            <person name="Zuber A."/>
            <person name="Denarie J."/>
            <person name="Dixon R.A."/>
            <person name="May G.D."/>
            <person name="Schwartz D.C."/>
            <person name="Rogers J."/>
            <person name="Quetier F."/>
            <person name="Town C.D."/>
            <person name="Roe B.A."/>
        </authorList>
    </citation>
    <scope>NUCLEOTIDE SEQUENCE [LARGE SCALE GENOMIC DNA]</scope>
    <source>
        <strain evidence="1">A17</strain>
        <strain evidence="2 3">cv. Jemalong A17</strain>
    </source>
</reference>
<gene>
    <name evidence="1" type="ordered locus">MTR_3g085150</name>
</gene>
<reference evidence="2" key="3">
    <citation type="submission" date="2015-04" db="UniProtKB">
        <authorList>
            <consortium name="EnsemblPlants"/>
        </authorList>
    </citation>
    <scope>IDENTIFICATION</scope>
    <source>
        <strain evidence="2">cv. Jemalong A17</strain>
    </source>
</reference>
<evidence type="ECO:0000313" key="2">
    <source>
        <dbReference type="EnsemblPlants" id="AES72015"/>
    </source>
</evidence>
<name>G7JBG0_MEDTR</name>
<organism evidence="1 3">
    <name type="scientific">Medicago truncatula</name>
    <name type="common">Barrel medic</name>
    <name type="synonym">Medicago tribuloides</name>
    <dbReference type="NCBI Taxonomy" id="3880"/>
    <lineage>
        <taxon>Eukaryota</taxon>
        <taxon>Viridiplantae</taxon>
        <taxon>Streptophyta</taxon>
        <taxon>Embryophyta</taxon>
        <taxon>Tracheophyta</taxon>
        <taxon>Spermatophyta</taxon>
        <taxon>Magnoliopsida</taxon>
        <taxon>eudicotyledons</taxon>
        <taxon>Gunneridae</taxon>
        <taxon>Pentapetalae</taxon>
        <taxon>rosids</taxon>
        <taxon>fabids</taxon>
        <taxon>Fabales</taxon>
        <taxon>Fabaceae</taxon>
        <taxon>Papilionoideae</taxon>
        <taxon>50 kb inversion clade</taxon>
        <taxon>NPAAA clade</taxon>
        <taxon>Hologalegina</taxon>
        <taxon>IRL clade</taxon>
        <taxon>Trifolieae</taxon>
        <taxon>Medicago</taxon>
    </lineage>
</organism>
<keyword evidence="3" id="KW-1185">Reference proteome</keyword>
<dbReference type="Proteomes" id="UP000002051">
    <property type="component" value="Chromosome 3"/>
</dbReference>
<sequence>MEHFKSNSAIFNMFGLPFQNSFYPPKAILVEATILSFLLSYNQFYTLNSINSIPALINFSNPSPTEFFLSATVAIHNFIRRKAENDMDFNVYEDESTVIHHDDSSSNLDQSQVLNVVSSSEMDRVQNIIRNEIIEHRQNN</sequence>
<accession>G7JBG0</accession>
<dbReference type="PaxDb" id="3880-AES72015"/>
<dbReference type="EMBL" id="CM001219">
    <property type="protein sequence ID" value="AES72015.1"/>
    <property type="molecule type" value="Genomic_DNA"/>
</dbReference>
<reference evidence="1 3" key="2">
    <citation type="journal article" date="2014" name="BMC Genomics">
        <title>An improved genome release (version Mt4.0) for the model legume Medicago truncatula.</title>
        <authorList>
            <person name="Tang H."/>
            <person name="Krishnakumar V."/>
            <person name="Bidwell S."/>
            <person name="Rosen B."/>
            <person name="Chan A."/>
            <person name="Zhou S."/>
            <person name="Gentzbittel L."/>
            <person name="Childs K.L."/>
            <person name="Yandell M."/>
            <person name="Gundlach H."/>
            <person name="Mayer K.F."/>
            <person name="Schwartz D.C."/>
            <person name="Town C.D."/>
        </authorList>
    </citation>
    <scope>GENOME REANNOTATION</scope>
    <source>
        <strain evidence="2 3">cv. Jemalong A17</strain>
    </source>
</reference>
<evidence type="ECO:0000313" key="1">
    <source>
        <dbReference type="EMBL" id="AES72015.1"/>
    </source>
</evidence>
<evidence type="ECO:0000313" key="3">
    <source>
        <dbReference type="Proteomes" id="UP000002051"/>
    </source>
</evidence>
<dbReference type="HOGENOM" id="CLU_1838093_0_0_1"/>
<proteinExistence type="predicted"/>
<dbReference type="AlphaFoldDB" id="G7JBG0"/>